<comment type="caution">
    <text evidence="1">The sequence shown here is derived from an EMBL/GenBank/DDBJ whole genome shotgun (WGS) entry which is preliminary data.</text>
</comment>
<sequence length="89" mass="9733">MALLDKVKRRLGISYSDPEKNKEINDMIDEARQFFKGAGWDIETTPNQSAAAGAVILYCKMAQSTDPAQLIHHPVMVAFIVQGRAADGA</sequence>
<gene>
    <name evidence="1" type="ORF">SDC9_91253</name>
</gene>
<organism evidence="1">
    <name type="scientific">bioreactor metagenome</name>
    <dbReference type="NCBI Taxonomy" id="1076179"/>
    <lineage>
        <taxon>unclassified sequences</taxon>
        <taxon>metagenomes</taxon>
        <taxon>ecological metagenomes</taxon>
    </lineage>
</organism>
<evidence type="ECO:0000313" key="1">
    <source>
        <dbReference type="EMBL" id="MPM44574.1"/>
    </source>
</evidence>
<reference evidence="1" key="1">
    <citation type="submission" date="2019-08" db="EMBL/GenBank/DDBJ databases">
        <authorList>
            <person name="Kucharzyk K."/>
            <person name="Murdoch R.W."/>
            <person name="Higgins S."/>
            <person name="Loffler F."/>
        </authorList>
    </citation>
    <scope>NUCLEOTIDE SEQUENCE</scope>
</reference>
<dbReference type="EMBL" id="VSSQ01010529">
    <property type="protein sequence ID" value="MPM44574.1"/>
    <property type="molecule type" value="Genomic_DNA"/>
</dbReference>
<accession>A0A645A464</accession>
<dbReference type="AlphaFoldDB" id="A0A645A464"/>
<protein>
    <submittedName>
        <fullName evidence="1">Uncharacterized protein</fullName>
    </submittedName>
</protein>
<name>A0A645A464_9ZZZZ</name>
<proteinExistence type="predicted"/>